<comment type="caution">
    <text evidence="1">The sequence shown here is derived from an EMBL/GenBank/DDBJ whole genome shotgun (WGS) entry which is preliminary data.</text>
</comment>
<dbReference type="Proteomes" id="UP000324758">
    <property type="component" value="Unassembled WGS sequence"/>
</dbReference>
<dbReference type="OrthoDB" id="185319at2"/>
<keyword evidence="2" id="KW-1185">Reference proteome</keyword>
<dbReference type="EMBL" id="VSSS01000061">
    <property type="protein sequence ID" value="TYL89356.1"/>
    <property type="molecule type" value="Genomic_DNA"/>
</dbReference>
<dbReference type="AlphaFoldDB" id="A0A5D3K6K5"/>
<evidence type="ECO:0000313" key="1">
    <source>
        <dbReference type="EMBL" id="TYL89356.1"/>
    </source>
</evidence>
<evidence type="ECO:0000313" key="2">
    <source>
        <dbReference type="Proteomes" id="UP000324758"/>
    </source>
</evidence>
<accession>A0A5D3K6K5</accession>
<organism evidence="1 2">
    <name type="scientific">Bradyrhizobium rifense</name>
    <dbReference type="NCBI Taxonomy" id="515499"/>
    <lineage>
        <taxon>Bacteria</taxon>
        <taxon>Pseudomonadati</taxon>
        <taxon>Pseudomonadota</taxon>
        <taxon>Alphaproteobacteria</taxon>
        <taxon>Hyphomicrobiales</taxon>
        <taxon>Nitrobacteraceae</taxon>
        <taxon>Bradyrhizobium</taxon>
    </lineage>
</organism>
<keyword evidence="1" id="KW-0808">Transferase</keyword>
<dbReference type="GO" id="GO:0016740">
    <property type="term" value="F:transferase activity"/>
    <property type="evidence" value="ECO:0007669"/>
    <property type="project" value="UniProtKB-KW"/>
</dbReference>
<name>A0A5D3K6K5_9BRAD</name>
<gene>
    <name evidence="1" type="ORF">FXB40_36270</name>
</gene>
<sequence>MSGSRLVYICDWLPPDFGAVGQYSVLFARELARDRGLHVTLVGLTSGQAESSIEHFERGALEIVKVPVPAYDKARTSARIRWTITTNTKLMRAALPFIRKADTVLFTGSPPLFLHWIAPANLLLRKRLIYRITDFHPECAIAERGSPSLFLKFVLTLTLFWRRRLHTFEVLGHDQAMRLNEIGVTMERIVLKRDPSPIAIGPNTPPLARPPQAEGKFLLLYSGNWGIAHDTTTFVDAYIAHYKNGSGTVLLWLNAIGKGAATVAEAFDKAGVPYIRTDLVPLDQLASLLRTPDAHLITLKNAFVGYVLPSKVYACVDSDLPVMFIGPTASDVHLLCDERKSSSYFHVDVGDSDRCARLLEDFAAIENGSSAKKLRLVRSSV</sequence>
<protein>
    <submittedName>
        <fullName evidence="1">Glycosyltransferase family 4 protein</fullName>
    </submittedName>
</protein>
<reference evidence="1 2" key="1">
    <citation type="submission" date="2019-08" db="EMBL/GenBank/DDBJ databases">
        <title>Bradyrhizobium hipponensis sp. nov., a rhizobium isolated from a Lupinus angustifolius root nodule in Tunisia.</title>
        <authorList>
            <person name="Off K."/>
            <person name="Rejili M."/>
            <person name="Mars M."/>
            <person name="Brachmann A."/>
            <person name="Marin M."/>
        </authorList>
    </citation>
    <scope>NUCLEOTIDE SEQUENCE [LARGE SCALE GENOMIC DNA]</scope>
    <source>
        <strain evidence="1 2">CTAW71</strain>
    </source>
</reference>
<dbReference type="RefSeq" id="WP_148777069.1">
    <property type="nucleotide sequence ID" value="NZ_VSSS01000061.1"/>
</dbReference>
<proteinExistence type="predicted"/>